<evidence type="ECO:0000259" key="11">
    <source>
        <dbReference type="Pfam" id="PF01618"/>
    </source>
</evidence>
<evidence type="ECO:0000256" key="1">
    <source>
        <dbReference type="ARBA" id="ARBA00004651"/>
    </source>
</evidence>
<dbReference type="NCBIfam" id="TIGR02796">
    <property type="entry name" value="tolQ"/>
    <property type="match status" value="1"/>
</dbReference>
<feature type="transmembrane region" description="Helical" evidence="10">
    <location>
        <begin position="130"/>
        <end position="153"/>
    </location>
</feature>
<keyword evidence="3 10" id="KW-1003">Cell membrane</keyword>
<keyword evidence="12" id="KW-1185">Reference proteome</keyword>
<dbReference type="GO" id="GO:0017038">
    <property type="term" value="P:protein import"/>
    <property type="evidence" value="ECO:0007669"/>
    <property type="project" value="TreeGrafter"/>
</dbReference>
<keyword evidence="9 10" id="KW-0131">Cell cycle</keyword>
<gene>
    <name evidence="10 13" type="primary">tolQ</name>
</gene>
<dbReference type="PANTHER" id="PTHR30625">
    <property type="entry name" value="PROTEIN TOLQ"/>
    <property type="match status" value="1"/>
</dbReference>
<accession>A0A8B6X6R1</accession>
<comment type="similarity">
    <text evidence="2 10">Belongs to the ExbB/TolQ family.</text>
</comment>
<dbReference type="OrthoDB" id="9805133at2"/>
<keyword evidence="6 10" id="KW-0812">Transmembrane</keyword>
<dbReference type="GO" id="GO:0043213">
    <property type="term" value="P:bacteriocin transport"/>
    <property type="evidence" value="ECO:0007669"/>
    <property type="project" value="InterPro"/>
</dbReference>
<evidence type="ECO:0000256" key="3">
    <source>
        <dbReference type="ARBA" id="ARBA00022475"/>
    </source>
</evidence>
<dbReference type="AlphaFoldDB" id="A0A8B6X6R1"/>
<evidence type="ECO:0000256" key="4">
    <source>
        <dbReference type="ARBA" id="ARBA00022519"/>
    </source>
</evidence>
<feature type="transmembrane region" description="Helical" evidence="10">
    <location>
        <begin position="173"/>
        <end position="195"/>
    </location>
</feature>
<evidence type="ECO:0000256" key="10">
    <source>
        <dbReference type="HAMAP-Rule" id="MF_02202"/>
    </source>
</evidence>
<evidence type="ECO:0000256" key="2">
    <source>
        <dbReference type="ARBA" id="ARBA00010442"/>
    </source>
</evidence>
<comment type="subunit">
    <text evidence="10">The Tol-Pal system is composed of five core proteins: the inner membrane proteins TolA, TolQ and TolR, the periplasmic protein TolB and the outer membrane protein Pal. They form a network linking the inner and outer membranes and the peptidoglycan layer.</text>
</comment>
<comment type="subcellular location">
    <subcellularLocation>
        <location evidence="10">Cell inner membrane</location>
        <topology evidence="10">Multi-pass membrane protein</topology>
    </subcellularLocation>
    <subcellularLocation>
        <location evidence="1">Cell membrane</location>
        <topology evidence="1">Multi-pass membrane protein</topology>
    </subcellularLocation>
</comment>
<comment type="function">
    <text evidence="10">Part of the Tol-Pal system, which plays a role in outer membrane invagination during cell division and is important for maintaining outer membrane integrity.</text>
</comment>
<dbReference type="Proteomes" id="UP000675920">
    <property type="component" value="Unplaced"/>
</dbReference>
<evidence type="ECO:0000313" key="12">
    <source>
        <dbReference type="Proteomes" id="UP000675920"/>
    </source>
</evidence>
<evidence type="ECO:0000256" key="7">
    <source>
        <dbReference type="ARBA" id="ARBA00022989"/>
    </source>
</evidence>
<evidence type="ECO:0000256" key="8">
    <source>
        <dbReference type="ARBA" id="ARBA00023136"/>
    </source>
</evidence>
<keyword evidence="5 10" id="KW-0132">Cell division</keyword>
<reference evidence="13" key="1">
    <citation type="submission" date="2025-08" db="UniProtKB">
        <authorList>
            <consortium name="RefSeq"/>
        </authorList>
    </citation>
    <scope>IDENTIFICATION</scope>
</reference>
<evidence type="ECO:0000256" key="9">
    <source>
        <dbReference type="ARBA" id="ARBA00023306"/>
    </source>
</evidence>
<keyword evidence="8 10" id="KW-0472">Membrane</keyword>
<evidence type="ECO:0000256" key="6">
    <source>
        <dbReference type="ARBA" id="ARBA00022692"/>
    </source>
</evidence>
<proteinExistence type="inferred from homology"/>
<dbReference type="RefSeq" id="WP_028312287.1">
    <property type="nucleotide sequence ID" value="NZ_AXWS01000015.1"/>
</dbReference>
<feature type="transmembrane region" description="Helical" evidence="10">
    <location>
        <begin position="12"/>
        <end position="39"/>
    </location>
</feature>
<evidence type="ECO:0000313" key="13">
    <source>
        <dbReference type="RefSeq" id="WP_028312287.1"/>
    </source>
</evidence>
<feature type="domain" description="MotA/TolQ/ExbB proton channel" evidence="11">
    <location>
        <begin position="83"/>
        <end position="210"/>
    </location>
</feature>
<dbReference type="InterPro" id="IPR002898">
    <property type="entry name" value="MotA_ExbB_proton_chnl"/>
</dbReference>
<organism evidence="12 13">
    <name type="scientific">Derxia gummosa DSM 723</name>
    <dbReference type="NCBI Taxonomy" id="1121388"/>
    <lineage>
        <taxon>Bacteria</taxon>
        <taxon>Pseudomonadati</taxon>
        <taxon>Pseudomonadota</taxon>
        <taxon>Betaproteobacteria</taxon>
        <taxon>Burkholderiales</taxon>
        <taxon>Alcaligenaceae</taxon>
        <taxon>Derxia</taxon>
    </lineage>
</organism>
<dbReference type="InterPro" id="IPR014163">
    <property type="entry name" value="Tol-Pal_TolQ"/>
</dbReference>
<keyword evidence="7 10" id="KW-1133">Transmembrane helix</keyword>
<dbReference type="GO" id="GO:0051301">
    <property type="term" value="P:cell division"/>
    <property type="evidence" value="ECO:0007669"/>
    <property type="project" value="UniProtKB-UniRule"/>
</dbReference>
<dbReference type="HAMAP" id="MF_02202">
    <property type="entry name" value="TolQ"/>
    <property type="match status" value="1"/>
</dbReference>
<sequence>MNASPELSIIHLVLNASLLVQAVMAILAIMSLGSWTTIFRKLMQLRQTSDQTHRFEEEFWSGGDLGKLYQRVHARRAEAGTLERIFDAGMGEFLKWRQSPGADPAAMLDGTRRAMRVAFQRELDALERGLPFLANVGSVSPYIGLFGTVWGIMHAFVGLSNVQQATLASVAPGIAEALVATAIGLFAAIPAFVAYNRFTADVDRLANRLDNFVDEFSNVLLRQK</sequence>
<name>A0A8B6X6R1_9BURK</name>
<dbReference type="GO" id="GO:0005886">
    <property type="term" value="C:plasma membrane"/>
    <property type="evidence" value="ECO:0007669"/>
    <property type="project" value="UniProtKB-SubCell"/>
</dbReference>
<dbReference type="PANTHER" id="PTHR30625:SF3">
    <property type="entry name" value="TOL-PAL SYSTEM PROTEIN TOLQ"/>
    <property type="match status" value="1"/>
</dbReference>
<dbReference type="Pfam" id="PF01618">
    <property type="entry name" value="MotA_ExbB"/>
    <property type="match status" value="1"/>
</dbReference>
<dbReference type="InterPro" id="IPR050790">
    <property type="entry name" value="ExbB/TolQ_transport"/>
</dbReference>
<evidence type="ECO:0000256" key="5">
    <source>
        <dbReference type="ARBA" id="ARBA00022618"/>
    </source>
</evidence>
<keyword evidence="4 10" id="KW-0997">Cell inner membrane</keyword>
<protein>
    <recommendedName>
        <fullName evidence="10">Tol-Pal system protein TolQ</fullName>
    </recommendedName>
</protein>